<gene>
    <name evidence="13" type="primary">atpF</name>
    <name evidence="17" type="ORF">BXY39_2891</name>
</gene>
<dbReference type="GO" id="GO:0045259">
    <property type="term" value="C:proton-transporting ATP synthase complex"/>
    <property type="evidence" value="ECO:0007669"/>
    <property type="project" value="UniProtKB-KW"/>
</dbReference>
<keyword evidence="5 13" id="KW-0375">Hydrogen ion transport</keyword>
<proteinExistence type="inferred from homology"/>
<keyword evidence="9 13" id="KW-0066">ATP synthesis</keyword>
<dbReference type="InterPro" id="IPR050059">
    <property type="entry name" value="ATP_synthase_B_chain"/>
</dbReference>
<evidence type="ECO:0000256" key="4">
    <source>
        <dbReference type="ARBA" id="ARBA00022692"/>
    </source>
</evidence>
<keyword evidence="18" id="KW-1185">Reference proteome</keyword>
<feature type="region of interest" description="Disordered" evidence="16">
    <location>
        <begin position="1"/>
        <end position="20"/>
    </location>
</feature>
<dbReference type="AlphaFoldDB" id="A0A3M0C441"/>
<dbReference type="CDD" id="cd06503">
    <property type="entry name" value="ATP-synt_Fo_b"/>
    <property type="match status" value="1"/>
</dbReference>
<keyword evidence="6 13" id="KW-1133">Transmembrane helix</keyword>
<keyword evidence="13" id="KW-1003">Cell membrane</keyword>
<evidence type="ECO:0000256" key="14">
    <source>
        <dbReference type="RuleBase" id="RU003848"/>
    </source>
</evidence>
<keyword evidence="2 13" id="KW-0813">Transport</keyword>
<evidence type="ECO:0000256" key="10">
    <source>
        <dbReference type="ARBA" id="ARBA00025198"/>
    </source>
</evidence>
<dbReference type="GO" id="GO:0005886">
    <property type="term" value="C:plasma membrane"/>
    <property type="evidence" value="ECO:0007669"/>
    <property type="project" value="UniProtKB-SubCell"/>
</dbReference>
<evidence type="ECO:0000256" key="16">
    <source>
        <dbReference type="SAM" id="MobiDB-lite"/>
    </source>
</evidence>
<evidence type="ECO:0000256" key="7">
    <source>
        <dbReference type="ARBA" id="ARBA00023065"/>
    </source>
</evidence>
<dbReference type="PANTHER" id="PTHR33445:SF1">
    <property type="entry name" value="ATP SYNTHASE SUBUNIT B"/>
    <property type="match status" value="1"/>
</dbReference>
<dbReference type="OrthoDB" id="9805716at2"/>
<keyword evidence="8 13" id="KW-0472">Membrane</keyword>
<comment type="subunit">
    <text evidence="13">F-type ATPases have 2 components, F(1) - the catalytic core - and F(0) - the membrane proton channel. F(1) has five subunits: alpha(3), beta(3), gamma(1), delta(1), epsilon(1). F(0) has three main subunits: a(1), b(2) and c(10-14). The alpha and beta chains form an alternating ring which encloses part of the gamma chain. F(1) is attached to F(0) by a central stalk formed by the gamma and epsilon chains, while a peripheral stalk is formed by the delta and b chains.</text>
</comment>
<evidence type="ECO:0000256" key="11">
    <source>
        <dbReference type="ARBA" id="ARBA00025614"/>
    </source>
</evidence>
<dbReference type="GO" id="GO:0046933">
    <property type="term" value="F:proton-transporting ATP synthase activity, rotational mechanism"/>
    <property type="evidence" value="ECO:0007669"/>
    <property type="project" value="UniProtKB-UniRule"/>
</dbReference>
<organism evidence="17 18">
    <name type="scientific">Eilatimonas milleporae</name>
    <dbReference type="NCBI Taxonomy" id="911205"/>
    <lineage>
        <taxon>Bacteria</taxon>
        <taxon>Pseudomonadati</taxon>
        <taxon>Pseudomonadota</taxon>
        <taxon>Alphaproteobacteria</taxon>
        <taxon>Kordiimonadales</taxon>
        <taxon>Kordiimonadaceae</taxon>
        <taxon>Eilatimonas</taxon>
    </lineage>
</organism>
<comment type="similarity">
    <text evidence="1 13 14">Belongs to the ATPase B chain family.</text>
</comment>
<evidence type="ECO:0000256" key="1">
    <source>
        <dbReference type="ARBA" id="ARBA00005513"/>
    </source>
</evidence>
<comment type="function">
    <text evidence="10 13">F(1)F(0) ATP synthase produces ATP from ADP in the presence of a proton or sodium gradient. F-type ATPases consist of two structural domains, F(1) containing the extramembraneous catalytic core and F(0) containing the membrane proton channel, linked together by a central stalk and a peripheral stalk. During catalysis, ATP synthesis in the catalytic domain of F(1) is coupled via a rotary mechanism of the central stalk subunits to proton translocation.</text>
</comment>
<dbReference type="InterPro" id="IPR002146">
    <property type="entry name" value="ATP_synth_b/b'su_bac/chlpt"/>
</dbReference>
<evidence type="ECO:0000313" key="18">
    <source>
        <dbReference type="Proteomes" id="UP000271227"/>
    </source>
</evidence>
<dbReference type="HAMAP" id="MF_01398">
    <property type="entry name" value="ATP_synth_b_bprime"/>
    <property type="match status" value="1"/>
</dbReference>
<keyword evidence="4 13" id="KW-0812">Transmembrane</keyword>
<dbReference type="EMBL" id="REFR01000013">
    <property type="protein sequence ID" value="RMB04621.1"/>
    <property type="molecule type" value="Genomic_DNA"/>
</dbReference>
<comment type="function">
    <text evidence="11">Component of the F(0) channel, it forms part of the peripheral stalk, linking F(1) to F(0). The b'-subunit is a diverged and duplicated form of b found in plants and photosynthetic bacteria.</text>
</comment>
<evidence type="ECO:0000256" key="13">
    <source>
        <dbReference type="HAMAP-Rule" id="MF_01398"/>
    </source>
</evidence>
<keyword evidence="15" id="KW-0175">Coiled coil</keyword>
<name>A0A3M0C441_9PROT</name>
<feature type="transmembrane region" description="Helical" evidence="13">
    <location>
        <begin position="34"/>
        <end position="53"/>
    </location>
</feature>
<feature type="coiled-coil region" evidence="15">
    <location>
        <begin position="107"/>
        <end position="142"/>
    </location>
</feature>
<evidence type="ECO:0000256" key="3">
    <source>
        <dbReference type="ARBA" id="ARBA00022547"/>
    </source>
</evidence>
<evidence type="ECO:0000256" key="2">
    <source>
        <dbReference type="ARBA" id="ARBA00022448"/>
    </source>
</evidence>
<dbReference type="Gene3D" id="6.10.250.1580">
    <property type="match status" value="1"/>
</dbReference>
<sequence length="186" mass="20271">MADTQETLYSEVSHPAEQSGGLPQFDATTFEPQLVWLLISFVLLYLIVSRMVLPGLNRVLSDREERIADDLDTAERLGGEAESVRAAYEKTLTDARIEAQNLLQGAKDRARQQFEKAQGDLDEKLNAQAADAEKRIAKAQDSALAGLDDMARDVATAMVDHLAGLQVDEAAVTKAVTQARNKTEGA</sequence>
<comment type="caution">
    <text evidence="17">The sequence shown here is derived from an EMBL/GenBank/DDBJ whole genome shotgun (WGS) entry which is preliminary data.</text>
</comment>
<dbReference type="PANTHER" id="PTHR33445">
    <property type="entry name" value="ATP SYNTHASE SUBUNIT B', CHLOROPLASTIC"/>
    <property type="match status" value="1"/>
</dbReference>
<reference evidence="17 18" key="1">
    <citation type="submission" date="2018-10" db="EMBL/GenBank/DDBJ databases">
        <title>Genomic Encyclopedia of Archaeal and Bacterial Type Strains, Phase II (KMG-II): from individual species to whole genera.</title>
        <authorList>
            <person name="Goeker M."/>
        </authorList>
    </citation>
    <scope>NUCLEOTIDE SEQUENCE [LARGE SCALE GENOMIC DNA]</scope>
    <source>
        <strain evidence="17 18">DSM 25217</strain>
    </source>
</reference>
<protein>
    <recommendedName>
        <fullName evidence="13">ATP synthase subunit b</fullName>
    </recommendedName>
    <alternativeName>
        <fullName evidence="13">ATP synthase F(0) sector subunit b</fullName>
    </alternativeName>
    <alternativeName>
        <fullName evidence="13">ATPase subunit I</fullName>
    </alternativeName>
    <alternativeName>
        <fullName evidence="13">F-type ATPase subunit b</fullName>
        <shortName evidence="13">F-ATPase subunit b</shortName>
    </alternativeName>
</protein>
<evidence type="ECO:0000256" key="9">
    <source>
        <dbReference type="ARBA" id="ARBA00023310"/>
    </source>
</evidence>
<dbReference type="RefSeq" id="WP_121939541.1">
    <property type="nucleotide sequence ID" value="NZ_REFR01000013.1"/>
</dbReference>
<dbReference type="FunCoup" id="A0A3M0C441">
    <property type="interactions" value="184"/>
</dbReference>
<evidence type="ECO:0000256" key="15">
    <source>
        <dbReference type="SAM" id="Coils"/>
    </source>
</evidence>
<evidence type="ECO:0000256" key="5">
    <source>
        <dbReference type="ARBA" id="ARBA00022781"/>
    </source>
</evidence>
<dbReference type="Proteomes" id="UP000271227">
    <property type="component" value="Unassembled WGS sequence"/>
</dbReference>
<dbReference type="GO" id="GO:0012505">
    <property type="term" value="C:endomembrane system"/>
    <property type="evidence" value="ECO:0007669"/>
    <property type="project" value="UniProtKB-SubCell"/>
</dbReference>
<dbReference type="InParanoid" id="A0A3M0C441"/>
<accession>A0A3M0C441</accession>
<dbReference type="GO" id="GO:0046961">
    <property type="term" value="F:proton-transporting ATPase activity, rotational mechanism"/>
    <property type="evidence" value="ECO:0007669"/>
    <property type="project" value="TreeGrafter"/>
</dbReference>
<comment type="subcellular location">
    <subcellularLocation>
        <location evidence="13">Cell membrane</location>
        <topology evidence="13">Single-pass membrane protein</topology>
    </subcellularLocation>
    <subcellularLocation>
        <location evidence="12">Endomembrane system</location>
        <topology evidence="12">Single-pass membrane protein</topology>
    </subcellularLocation>
</comment>
<evidence type="ECO:0000256" key="6">
    <source>
        <dbReference type="ARBA" id="ARBA00022989"/>
    </source>
</evidence>
<evidence type="ECO:0000313" key="17">
    <source>
        <dbReference type="EMBL" id="RMB04621.1"/>
    </source>
</evidence>
<evidence type="ECO:0000256" key="12">
    <source>
        <dbReference type="ARBA" id="ARBA00037847"/>
    </source>
</evidence>
<feature type="compositionally biased region" description="Polar residues" evidence="16">
    <location>
        <begin position="1"/>
        <end position="10"/>
    </location>
</feature>
<dbReference type="Pfam" id="PF00430">
    <property type="entry name" value="ATP-synt_B"/>
    <property type="match status" value="1"/>
</dbReference>
<keyword evidence="3 13" id="KW-0138">CF(0)</keyword>
<keyword evidence="7 13" id="KW-0406">Ion transport</keyword>
<evidence type="ECO:0000256" key="8">
    <source>
        <dbReference type="ARBA" id="ARBA00023136"/>
    </source>
</evidence>